<accession>A0A9Q7EUJ5</accession>
<evidence type="ECO:0000256" key="1">
    <source>
        <dbReference type="ARBA" id="ARBA00022795"/>
    </source>
</evidence>
<keyword evidence="4" id="KW-1185">Reference proteome</keyword>
<feature type="coiled-coil region" evidence="2">
    <location>
        <begin position="112"/>
        <end position="139"/>
    </location>
</feature>
<dbReference type="AlphaFoldDB" id="A0A9Q7EUJ5"/>
<organism evidence="3 4">
    <name type="scientific">Aminithiophilus ramosus</name>
    <dbReference type="NCBI Taxonomy" id="3029084"/>
    <lineage>
        <taxon>Bacteria</taxon>
        <taxon>Thermotogati</taxon>
        <taxon>Synergistota</taxon>
        <taxon>Synergistia</taxon>
        <taxon>Synergistales</taxon>
        <taxon>Aminithiophilaceae</taxon>
        <taxon>Aminithiophilus</taxon>
    </lineage>
</organism>
<evidence type="ECO:0000313" key="4">
    <source>
        <dbReference type="Proteomes" id="UP000671879"/>
    </source>
</evidence>
<keyword evidence="3" id="KW-0969">Cilium</keyword>
<keyword evidence="1" id="KW-1005">Bacterial flagellum biogenesis</keyword>
<evidence type="ECO:0000313" key="3">
    <source>
        <dbReference type="EMBL" id="QTX31299.1"/>
    </source>
</evidence>
<dbReference type="Gene3D" id="1.20.58.300">
    <property type="entry name" value="FlgN-like"/>
    <property type="match status" value="1"/>
</dbReference>
<name>A0A9Q7EUJ5_9BACT</name>
<sequence>MPDDLERRLDELVRQEAALYEELDHLLLQEEKTVVEGDMEALLLCLQEKQSVISRQQLLREEWDRQCRAMGCKGSPGEMSFWENLSDVLGEAGYNGLVTSIRTIRDAVARLLEREEKVQKLLEGQIKELRSQLLQLQKGKAAFIGYAKAGSLGPMKGDGMRR</sequence>
<dbReference type="EMBL" id="CP072943">
    <property type="protein sequence ID" value="QTX31299.1"/>
    <property type="molecule type" value="Genomic_DNA"/>
</dbReference>
<evidence type="ECO:0000256" key="2">
    <source>
        <dbReference type="SAM" id="Coils"/>
    </source>
</evidence>
<dbReference type="RefSeq" id="WP_274372449.1">
    <property type="nucleotide sequence ID" value="NZ_CP072943.1"/>
</dbReference>
<dbReference type="InterPro" id="IPR036679">
    <property type="entry name" value="FlgN-like_sf"/>
</dbReference>
<dbReference type="InterPro" id="IPR007809">
    <property type="entry name" value="FlgN-like"/>
</dbReference>
<dbReference type="SUPFAM" id="SSF140566">
    <property type="entry name" value="FlgN-like"/>
    <property type="match status" value="1"/>
</dbReference>
<dbReference type="GO" id="GO:0044780">
    <property type="term" value="P:bacterial-type flagellum assembly"/>
    <property type="evidence" value="ECO:0007669"/>
    <property type="project" value="InterPro"/>
</dbReference>
<dbReference type="Pfam" id="PF05130">
    <property type="entry name" value="FlgN"/>
    <property type="match status" value="1"/>
</dbReference>
<gene>
    <name evidence="3" type="primary">flgN</name>
    <name evidence="3" type="ORF">KAR29_07820</name>
</gene>
<protein>
    <submittedName>
        <fullName evidence="3">Flagellar export chaperone FlgN</fullName>
    </submittedName>
</protein>
<keyword evidence="3" id="KW-0966">Cell projection</keyword>
<keyword evidence="2" id="KW-0175">Coiled coil</keyword>
<dbReference type="Proteomes" id="UP000671879">
    <property type="component" value="Chromosome"/>
</dbReference>
<reference evidence="4" key="1">
    <citation type="submission" date="2021-04" db="EMBL/GenBank/DDBJ databases">
        <title>A novel Synergistetes isolate from a pyrite-forming mixed culture.</title>
        <authorList>
            <person name="Bunk B."/>
            <person name="Sproer C."/>
            <person name="Spring S."/>
            <person name="Pester M."/>
        </authorList>
    </citation>
    <scope>NUCLEOTIDE SEQUENCE [LARGE SCALE GENOMIC DNA]</scope>
    <source>
        <strain evidence="4">J.5.4.2-T.3.5.2</strain>
    </source>
</reference>
<dbReference type="KEGG" id="aram:KAR29_07820"/>
<keyword evidence="3" id="KW-0282">Flagellum</keyword>
<proteinExistence type="predicted"/>